<dbReference type="InterPro" id="IPR036397">
    <property type="entry name" value="RNaseH_sf"/>
</dbReference>
<evidence type="ECO:0000313" key="8">
    <source>
        <dbReference type="EMBL" id="RIB23621.1"/>
    </source>
</evidence>
<dbReference type="InterPro" id="IPR023211">
    <property type="entry name" value="DNA_pol_palm_dom_sf"/>
</dbReference>
<name>A0A397VPC4_9GLOM</name>
<keyword evidence="3" id="KW-0548">Nucleotidyltransferase</keyword>
<evidence type="ECO:0000256" key="5">
    <source>
        <dbReference type="ARBA" id="ARBA00023125"/>
    </source>
</evidence>
<dbReference type="PANTHER" id="PTHR10322">
    <property type="entry name" value="DNA POLYMERASE CATALYTIC SUBUNIT"/>
    <property type="match status" value="1"/>
</dbReference>
<dbReference type="AlphaFoldDB" id="A0A397VPC4"/>
<dbReference type="GO" id="GO:0003677">
    <property type="term" value="F:DNA binding"/>
    <property type="evidence" value="ECO:0007669"/>
    <property type="project" value="UniProtKB-KW"/>
</dbReference>
<dbReference type="Gene3D" id="3.90.1600.10">
    <property type="entry name" value="Palm domain of DNA polymerase"/>
    <property type="match status" value="1"/>
</dbReference>
<dbReference type="InterPro" id="IPR050240">
    <property type="entry name" value="DNA_pol_type-B"/>
</dbReference>
<comment type="catalytic activity">
    <reaction evidence="6">
        <text>DNA(n) + a 2'-deoxyribonucleoside 5'-triphosphate = DNA(n+1) + diphosphate</text>
        <dbReference type="Rhea" id="RHEA:22508"/>
        <dbReference type="Rhea" id="RHEA-COMP:17339"/>
        <dbReference type="Rhea" id="RHEA-COMP:17340"/>
        <dbReference type="ChEBI" id="CHEBI:33019"/>
        <dbReference type="ChEBI" id="CHEBI:61560"/>
        <dbReference type="ChEBI" id="CHEBI:173112"/>
        <dbReference type="EC" id="2.7.7.7"/>
    </reaction>
</comment>
<dbReference type="PANTHER" id="PTHR10322:SF23">
    <property type="entry name" value="DNA POLYMERASE DELTA CATALYTIC SUBUNIT"/>
    <property type="match status" value="1"/>
</dbReference>
<dbReference type="EC" id="2.7.7.7" evidence="1"/>
<feature type="domain" description="DNA-directed DNA polymerase family B multifunctional" evidence="7">
    <location>
        <begin position="286"/>
        <end position="365"/>
    </location>
</feature>
<dbReference type="InterPro" id="IPR012337">
    <property type="entry name" value="RNaseH-like_sf"/>
</dbReference>
<keyword evidence="4" id="KW-0239">DNA-directed DNA polymerase</keyword>
<evidence type="ECO:0000256" key="3">
    <source>
        <dbReference type="ARBA" id="ARBA00022695"/>
    </source>
</evidence>
<evidence type="ECO:0000313" key="9">
    <source>
        <dbReference type="Proteomes" id="UP000266673"/>
    </source>
</evidence>
<dbReference type="EMBL" id="QKWP01000251">
    <property type="protein sequence ID" value="RIB23621.1"/>
    <property type="molecule type" value="Genomic_DNA"/>
</dbReference>
<dbReference type="STRING" id="44941.A0A397VPC4"/>
<evidence type="ECO:0000256" key="1">
    <source>
        <dbReference type="ARBA" id="ARBA00012417"/>
    </source>
</evidence>
<evidence type="ECO:0000256" key="4">
    <source>
        <dbReference type="ARBA" id="ARBA00022932"/>
    </source>
</evidence>
<organism evidence="8 9">
    <name type="scientific">Gigaspora rosea</name>
    <dbReference type="NCBI Taxonomy" id="44941"/>
    <lineage>
        <taxon>Eukaryota</taxon>
        <taxon>Fungi</taxon>
        <taxon>Fungi incertae sedis</taxon>
        <taxon>Mucoromycota</taxon>
        <taxon>Glomeromycotina</taxon>
        <taxon>Glomeromycetes</taxon>
        <taxon>Diversisporales</taxon>
        <taxon>Gigasporaceae</taxon>
        <taxon>Gigaspora</taxon>
    </lineage>
</organism>
<reference evidence="8 9" key="1">
    <citation type="submission" date="2018-06" db="EMBL/GenBank/DDBJ databases">
        <title>Comparative genomics reveals the genomic features of Rhizophagus irregularis, R. cerebriforme, R. diaphanum and Gigaspora rosea, and their symbiotic lifestyle signature.</title>
        <authorList>
            <person name="Morin E."/>
            <person name="San Clemente H."/>
            <person name="Chen E.C.H."/>
            <person name="De La Providencia I."/>
            <person name="Hainaut M."/>
            <person name="Kuo A."/>
            <person name="Kohler A."/>
            <person name="Murat C."/>
            <person name="Tang N."/>
            <person name="Roy S."/>
            <person name="Loubradou J."/>
            <person name="Henrissat B."/>
            <person name="Grigoriev I.V."/>
            <person name="Corradi N."/>
            <person name="Roux C."/>
            <person name="Martin F.M."/>
        </authorList>
    </citation>
    <scope>NUCLEOTIDE SEQUENCE [LARGE SCALE GENOMIC DNA]</scope>
    <source>
        <strain evidence="8 9">DAOM 194757</strain>
    </source>
</reference>
<evidence type="ECO:0000256" key="2">
    <source>
        <dbReference type="ARBA" id="ARBA00022679"/>
    </source>
</evidence>
<comment type="caution">
    <text evidence="8">The sequence shown here is derived from an EMBL/GenBank/DDBJ whole genome shotgun (WGS) entry which is preliminary data.</text>
</comment>
<dbReference type="Gene3D" id="3.30.420.10">
    <property type="entry name" value="Ribonuclease H-like superfamily/Ribonuclease H"/>
    <property type="match status" value="1"/>
</dbReference>
<keyword evidence="2" id="KW-0808">Transferase</keyword>
<protein>
    <recommendedName>
        <fullName evidence="1">DNA-directed DNA polymerase</fullName>
        <ecNumber evidence="1">2.7.7.7</ecNumber>
    </recommendedName>
</protein>
<dbReference type="Proteomes" id="UP000266673">
    <property type="component" value="Unassembled WGS sequence"/>
</dbReference>
<accession>A0A397VPC4</accession>
<dbReference type="OrthoDB" id="2365951at2759"/>
<evidence type="ECO:0000256" key="6">
    <source>
        <dbReference type="ARBA" id="ARBA00049244"/>
    </source>
</evidence>
<dbReference type="Pfam" id="PF00136">
    <property type="entry name" value="DNA_pol_B"/>
    <property type="match status" value="1"/>
</dbReference>
<dbReference type="GO" id="GO:0000166">
    <property type="term" value="F:nucleotide binding"/>
    <property type="evidence" value="ECO:0007669"/>
    <property type="project" value="InterPro"/>
</dbReference>
<dbReference type="GO" id="GO:0006261">
    <property type="term" value="P:DNA-templated DNA replication"/>
    <property type="evidence" value="ECO:0007669"/>
    <property type="project" value="TreeGrafter"/>
</dbReference>
<sequence length="637" mass="75250">MGYRNPYRTWKKSKFYGGSSEICEEEDFSRLAVKIKISPEEFFTLSFLKLPGCVPIDVRASFKKLYPRSEVQKGNSLKFYLKMCDLGGKIDMPITRMWNYYKTAKESDSTESAEHMREVADYCIIDTLRYQQLIVKRNIINNYREVASIAYVSLFDTHYRANGMKKRTRLHKIEFPFNGRNLQAWSVLHENKIDKKGLYPLVLEKLLDKRNKMKAQLEILSNIKDYMELVNSKIKGENLSVAEAIDYTLKNAEDKKKRAKINKILIPFINESYENFKIEYDSICFDHIYLDSKQKAVKVYMNTFYSETGNSLSPFFLRQLAGAVTTMGQFNIKLVAEYVLKKGYEIQYGDTDLLYLTCPEDNYKKCDLAYRTNSISTLEYWTKMVNITIKVIEKLRNEVNTYLKIKSRSTYLKMAYEEIYQLCDRYQPPLSDKIWQLKDTDEKYKQIDEYSQKKAKKWLEEYVDGLSGISPKMMLNRGYAYKHAYKNAIKTAQYILYQKVGNTYEIFHGEWLSFEDFKATNNVERLWEKFIEYARAYTENDNLLISEWIKKSICSDFTKHLNVLIPIIKKYNVFFHKLVYHMRYKEHITISDKIGQPETMKKNEMITEQPTLSHISKTDQLALESFLNTWNKAVSLL</sequence>
<dbReference type="GO" id="GO:0003887">
    <property type="term" value="F:DNA-directed DNA polymerase activity"/>
    <property type="evidence" value="ECO:0007669"/>
    <property type="project" value="UniProtKB-KW"/>
</dbReference>
<keyword evidence="9" id="KW-1185">Reference proteome</keyword>
<dbReference type="SUPFAM" id="SSF56672">
    <property type="entry name" value="DNA/RNA polymerases"/>
    <property type="match status" value="1"/>
</dbReference>
<evidence type="ECO:0000259" key="7">
    <source>
        <dbReference type="Pfam" id="PF00136"/>
    </source>
</evidence>
<dbReference type="InterPro" id="IPR043502">
    <property type="entry name" value="DNA/RNA_pol_sf"/>
</dbReference>
<dbReference type="InterPro" id="IPR006134">
    <property type="entry name" value="DNA-dir_DNA_pol_B_multi_dom"/>
</dbReference>
<proteinExistence type="predicted"/>
<keyword evidence="5" id="KW-0238">DNA-binding</keyword>
<dbReference type="SUPFAM" id="SSF53098">
    <property type="entry name" value="Ribonuclease H-like"/>
    <property type="match status" value="1"/>
</dbReference>
<gene>
    <name evidence="8" type="ORF">C2G38_2139659</name>
</gene>